<proteinExistence type="inferred from homology"/>
<dbReference type="InterPro" id="IPR029021">
    <property type="entry name" value="Prot-tyrosine_phosphatase-like"/>
</dbReference>
<feature type="domain" description="Tyrosine specific protein phosphatases" evidence="3">
    <location>
        <begin position="174"/>
        <end position="225"/>
    </location>
</feature>
<dbReference type="SUPFAM" id="SSF52799">
    <property type="entry name" value="(Phosphotyrosine protein) phosphatases II"/>
    <property type="match status" value="1"/>
</dbReference>
<sequence>MDSVKGALLKQKEVLLKLLIEKDYKNLCKKLNSICILFCLPRTKYDRTFFTPYNEGIFDTQGYVNYSVITTQSKGITYRYIAASKPRKSNVQSFKRLFRHSDIIISCIKDINYVDCPIKSVPIKLNNKIIFYDEIYEDCRILRFENWKDHDVLDVDEIKLFYKYYKNLNISNPLIHCLAGVGRTGFIIMYDILYCRKVRVEEFLDILIDLRSQRNGLVYSEKQMKFLAETFIDERQ</sequence>
<dbReference type="RefSeq" id="XP_024331915.1">
    <property type="nucleotide sequence ID" value="XM_024476136.1"/>
</dbReference>
<name>A0A0F9WTM9_9MICR</name>
<dbReference type="PROSITE" id="PS50056">
    <property type="entry name" value="TYR_PHOSPHATASE_2"/>
    <property type="match status" value="1"/>
</dbReference>
<evidence type="ECO:0000313" key="5">
    <source>
        <dbReference type="Proteomes" id="UP000034350"/>
    </source>
</evidence>
<dbReference type="EMBL" id="JPQZ01000006">
    <property type="protein sequence ID" value="KKO76173.1"/>
    <property type="molecule type" value="Genomic_DNA"/>
</dbReference>
<evidence type="ECO:0000313" key="4">
    <source>
        <dbReference type="EMBL" id="KKO76173.1"/>
    </source>
</evidence>
<evidence type="ECO:0000259" key="3">
    <source>
        <dbReference type="PROSITE" id="PS50056"/>
    </source>
</evidence>
<evidence type="ECO:0000259" key="2">
    <source>
        <dbReference type="PROSITE" id="PS50055"/>
    </source>
</evidence>
<evidence type="ECO:0000256" key="1">
    <source>
        <dbReference type="ARBA" id="ARBA00009649"/>
    </source>
</evidence>
<protein>
    <submittedName>
        <fullName evidence="4">Protein tyrosine phosphatase</fullName>
    </submittedName>
</protein>
<dbReference type="PRINTS" id="PR00700">
    <property type="entry name" value="PRTYPHPHTASE"/>
</dbReference>
<dbReference type="PROSITE" id="PS00383">
    <property type="entry name" value="TYR_PHOSPHATASE_1"/>
    <property type="match status" value="1"/>
</dbReference>
<comment type="caution">
    <text evidence="4">The sequence shown here is derived from an EMBL/GenBank/DDBJ whole genome shotgun (WGS) entry which is preliminary data.</text>
</comment>
<dbReference type="Gene3D" id="3.90.190.10">
    <property type="entry name" value="Protein tyrosine phosphatase superfamily"/>
    <property type="match status" value="1"/>
</dbReference>
<dbReference type="SMART" id="SM00194">
    <property type="entry name" value="PTPc"/>
    <property type="match status" value="1"/>
</dbReference>
<dbReference type="GeneID" id="36321086"/>
<dbReference type="InterPro" id="IPR016130">
    <property type="entry name" value="Tyr_Pase_AS"/>
</dbReference>
<dbReference type="AlphaFoldDB" id="A0A0F9WTM9"/>
<gene>
    <name evidence="4" type="ORF">AAJ76_600091183</name>
</gene>
<reference evidence="4 5" key="1">
    <citation type="journal article" date="2015" name="Environ. Microbiol.">
        <title>Genome analyses suggest the presence of polyploidy and recent human-driven expansions in eight global populations of the honeybee pathogen Nosema ceranae.</title>
        <authorList>
            <person name="Pelin A."/>
            <person name="Selman M."/>
            <person name="Aris-Brosou S."/>
            <person name="Farinelli L."/>
            <person name="Corradi N."/>
        </authorList>
    </citation>
    <scope>NUCLEOTIDE SEQUENCE [LARGE SCALE GENOMIC DNA]</scope>
    <source>
        <strain evidence="4 5">PA08 1199</strain>
    </source>
</reference>
<dbReference type="VEuPathDB" id="MicrosporidiaDB:NCER_100343"/>
<dbReference type="InterPro" id="IPR003595">
    <property type="entry name" value="Tyr_Pase_cat"/>
</dbReference>
<dbReference type="PROSITE" id="PS50055">
    <property type="entry name" value="TYR_PHOSPHATASE_PTP"/>
    <property type="match status" value="1"/>
</dbReference>
<dbReference type="VEuPathDB" id="MicrosporidiaDB:AAJ76_600091183"/>
<dbReference type="GO" id="GO:0004725">
    <property type="term" value="F:protein tyrosine phosphatase activity"/>
    <property type="evidence" value="ECO:0007669"/>
    <property type="project" value="InterPro"/>
</dbReference>
<dbReference type="OrthoDB" id="6058203at2759"/>
<feature type="domain" description="Tyrosine-protein phosphatase" evidence="2">
    <location>
        <begin position="142"/>
        <end position="234"/>
    </location>
</feature>
<dbReference type="InterPro" id="IPR000242">
    <property type="entry name" value="PTP_cat"/>
</dbReference>
<dbReference type="PANTHER" id="PTHR19134">
    <property type="entry name" value="RECEPTOR-TYPE TYROSINE-PROTEIN PHOSPHATASE"/>
    <property type="match status" value="1"/>
</dbReference>
<organism evidence="4 5">
    <name type="scientific">Vairimorpha ceranae</name>
    <dbReference type="NCBI Taxonomy" id="40302"/>
    <lineage>
        <taxon>Eukaryota</taxon>
        <taxon>Fungi</taxon>
        <taxon>Fungi incertae sedis</taxon>
        <taxon>Microsporidia</taxon>
        <taxon>Nosematidae</taxon>
        <taxon>Vairimorpha</taxon>
    </lineage>
</organism>
<dbReference type="VEuPathDB" id="MicrosporidiaDB:G9O61_00g017820"/>
<dbReference type="InterPro" id="IPR000387">
    <property type="entry name" value="Tyr_Pase_dom"/>
</dbReference>
<accession>A0A0F9WTM9</accession>
<comment type="similarity">
    <text evidence="1">Belongs to the protein-tyrosine phosphatase family. Non-receptor class subfamily.</text>
</comment>
<dbReference type="SMART" id="SM00404">
    <property type="entry name" value="PTPc_motif"/>
    <property type="match status" value="1"/>
</dbReference>
<keyword evidence="5" id="KW-1185">Reference proteome</keyword>
<dbReference type="PANTHER" id="PTHR19134:SF449">
    <property type="entry name" value="TYROSINE-PROTEIN PHOSPHATASE 1"/>
    <property type="match status" value="1"/>
</dbReference>
<dbReference type="Proteomes" id="UP000034350">
    <property type="component" value="Unassembled WGS sequence"/>
</dbReference>
<dbReference type="InterPro" id="IPR050348">
    <property type="entry name" value="Protein-Tyr_Phosphatase"/>
</dbReference>
<dbReference type="Pfam" id="PF00102">
    <property type="entry name" value="Y_phosphatase"/>
    <property type="match status" value="1"/>
</dbReference>